<evidence type="ECO:0000256" key="1">
    <source>
        <dbReference type="ARBA" id="ARBA00004448"/>
    </source>
</evidence>
<dbReference type="AlphaFoldDB" id="A0A6J1DZW4"/>
<gene>
    <name evidence="13 14" type="primary">LOC111024629</name>
</gene>
<evidence type="ECO:0000256" key="3">
    <source>
        <dbReference type="ARBA" id="ARBA00022448"/>
    </source>
</evidence>
<dbReference type="OrthoDB" id="1747031at2759"/>
<evidence type="ECO:0000256" key="11">
    <source>
        <dbReference type="RuleBase" id="RU000488"/>
    </source>
</evidence>
<feature type="repeat" description="Solcar" evidence="10">
    <location>
        <begin position="325"/>
        <end position="413"/>
    </location>
</feature>
<evidence type="ECO:0000256" key="7">
    <source>
        <dbReference type="ARBA" id="ARBA00022989"/>
    </source>
</evidence>
<dbReference type="InterPro" id="IPR023395">
    <property type="entry name" value="MCP_dom_sf"/>
</dbReference>
<keyword evidence="5" id="KW-0677">Repeat</keyword>
<evidence type="ECO:0000256" key="9">
    <source>
        <dbReference type="ARBA" id="ARBA00023136"/>
    </source>
</evidence>
<feature type="repeat" description="Solcar" evidence="10">
    <location>
        <begin position="66"/>
        <end position="200"/>
    </location>
</feature>
<dbReference type="Gene3D" id="1.50.40.10">
    <property type="entry name" value="Mitochondrial carrier domain"/>
    <property type="match status" value="2"/>
</dbReference>
<keyword evidence="6" id="KW-0999">Mitochondrion inner membrane</keyword>
<keyword evidence="7" id="KW-1133">Transmembrane helix</keyword>
<sequence>MNSFAGRMVKSDPGHGRDSWIAAEDEAHTIDTHGRDSSMLVIESDGLRRSPSPSLPLNENTSERKLGFGERAVSAAGAAFLSAIIVNPLDVAKTRLQAQAAGVPYSHPLSDWTSRMAFFGPNTMFADLRCSPSCARAGIHGTVAICPPDCFQYKGTLDVFYKIVRQEGFARLWRGTNAGLALAVPTVGIYLPCYDIFRNWLEEITSQNAPSTTPYVPLVAGALARSLACATCYPIELARTRMQAFKEMQTGKKPPGIWQTLLGVVSNVKSTTNAETALKSYRALWTGMGAQLARDVPFSAICWSTLEPVRRKLLGLVGDEANAASVLGANFSAGFVAGSLAAAATCPLDVAKTRRQIEKDPVRALRMTTRQTLMEVWRDGGLRGLFAGVGPRVGRAGPSVGIVVSFYEVVKYVLHHQYPTSAS</sequence>
<dbReference type="Pfam" id="PF00153">
    <property type="entry name" value="Mito_carr"/>
    <property type="match status" value="4"/>
</dbReference>
<proteinExistence type="inferred from homology"/>
<evidence type="ECO:0000313" key="12">
    <source>
        <dbReference type="Proteomes" id="UP000504603"/>
    </source>
</evidence>
<name>A0A6J1DZW4_MOMCH</name>
<evidence type="ECO:0000256" key="4">
    <source>
        <dbReference type="ARBA" id="ARBA00022692"/>
    </source>
</evidence>
<dbReference type="InterPro" id="IPR018108">
    <property type="entry name" value="MCP_transmembrane"/>
</dbReference>
<dbReference type="GeneID" id="111024629"/>
<feature type="repeat" description="Solcar" evidence="10">
    <location>
        <begin position="212"/>
        <end position="312"/>
    </location>
</feature>
<keyword evidence="9 10" id="KW-0472">Membrane</keyword>
<dbReference type="PROSITE" id="PS50920">
    <property type="entry name" value="SOLCAR"/>
    <property type="match status" value="3"/>
</dbReference>
<evidence type="ECO:0000256" key="6">
    <source>
        <dbReference type="ARBA" id="ARBA00022792"/>
    </source>
</evidence>
<dbReference type="PANTHER" id="PTHR45760">
    <property type="entry name" value="FI19922P1-RELATED"/>
    <property type="match status" value="1"/>
</dbReference>
<keyword evidence="12" id="KW-1185">Reference proteome</keyword>
<dbReference type="KEGG" id="mcha:111024629"/>
<dbReference type="GO" id="GO:1990542">
    <property type="term" value="P:mitochondrial transmembrane transport"/>
    <property type="evidence" value="ECO:0007669"/>
    <property type="project" value="InterPro"/>
</dbReference>
<dbReference type="GO" id="GO:0005743">
    <property type="term" value="C:mitochondrial inner membrane"/>
    <property type="evidence" value="ECO:0007669"/>
    <property type="project" value="UniProtKB-SubCell"/>
</dbReference>
<evidence type="ECO:0000256" key="10">
    <source>
        <dbReference type="PROSITE-ProRule" id="PRU00282"/>
    </source>
</evidence>
<dbReference type="Proteomes" id="UP000504603">
    <property type="component" value="Unplaced"/>
</dbReference>
<evidence type="ECO:0000313" key="14">
    <source>
        <dbReference type="RefSeq" id="XP_022158052.1"/>
    </source>
</evidence>
<dbReference type="InterPro" id="IPR045315">
    <property type="entry name" value="Mtm1-like"/>
</dbReference>
<evidence type="ECO:0000256" key="2">
    <source>
        <dbReference type="ARBA" id="ARBA00006375"/>
    </source>
</evidence>
<accession>A0A6J1DZW4</accession>
<comment type="similarity">
    <text evidence="2 11">Belongs to the mitochondrial carrier (TC 2.A.29) family.</text>
</comment>
<keyword evidence="4 10" id="KW-0812">Transmembrane</keyword>
<dbReference type="RefSeq" id="XP_022158051.1">
    <property type="nucleotide sequence ID" value="XM_022302359.1"/>
</dbReference>
<evidence type="ECO:0000313" key="13">
    <source>
        <dbReference type="RefSeq" id="XP_022158051.1"/>
    </source>
</evidence>
<keyword evidence="8" id="KW-0496">Mitochondrion</keyword>
<evidence type="ECO:0000256" key="8">
    <source>
        <dbReference type="ARBA" id="ARBA00023128"/>
    </source>
</evidence>
<keyword evidence="3 11" id="KW-0813">Transport</keyword>
<comment type="subcellular location">
    <subcellularLocation>
        <location evidence="1">Mitochondrion inner membrane</location>
        <topology evidence="1">Multi-pass membrane protein</topology>
    </subcellularLocation>
</comment>
<evidence type="ECO:0000256" key="5">
    <source>
        <dbReference type="ARBA" id="ARBA00022737"/>
    </source>
</evidence>
<dbReference type="SUPFAM" id="SSF103506">
    <property type="entry name" value="Mitochondrial carrier"/>
    <property type="match status" value="1"/>
</dbReference>
<reference evidence="13 14" key="1">
    <citation type="submission" date="2025-04" db="UniProtKB">
        <authorList>
            <consortium name="RefSeq"/>
        </authorList>
    </citation>
    <scope>IDENTIFICATION</scope>
</reference>
<protein>
    <submittedName>
        <fullName evidence="13 14">Mitochondrial carrier protein MTM1</fullName>
    </submittedName>
</protein>
<dbReference type="RefSeq" id="XP_022158052.1">
    <property type="nucleotide sequence ID" value="XM_022302360.1"/>
</dbReference>
<organism evidence="12 13">
    <name type="scientific">Momordica charantia</name>
    <name type="common">Bitter gourd</name>
    <name type="synonym">Balsam pear</name>
    <dbReference type="NCBI Taxonomy" id="3673"/>
    <lineage>
        <taxon>Eukaryota</taxon>
        <taxon>Viridiplantae</taxon>
        <taxon>Streptophyta</taxon>
        <taxon>Embryophyta</taxon>
        <taxon>Tracheophyta</taxon>
        <taxon>Spermatophyta</taxon>
        <taxon>Magnoliopsida</taxon>
        <taxon>eudicotyledons</taxon>
        <taxon>Gunneridae</taxon>
        <taxon>Pentapetalae</taxon>
        <taxon>rosids</taxon>
        <taxon>fabids</taxon>
        <taxon>Cucurbitales</taxon>
        <taxon>Cucurbitaceae</taxon>
        <taxon>Momordiceae</taxon>
        <taxon>Momordica</taxon>
    </lineage>
</organism>
<dbReference type="PANTHER" id="PTHR45760:SF2">
    <property type="entry name" value="FI19922P1-RELATED"/>
    <property type="match status" value="1"/>
</dbReference>